<evidence type="ECO:0000256" key="2">
    <source>
        <dbReference type="ARBA" id="ARBA00022768"/>
    </source>
</evidence>
<keyword evidence="2" id="KW-0251">Elongation factor</keyword>
<keyword evidence="4" id="KW-0342">GTP-binding</keyword>
<dbReference type="GO" id="GO:0003746">
    <property type="term" value="F:translation elongation factor activity"/>
    <property type="evidence" value="ECO:0007669"/>
    <property type="project" value="UniProtKB-KW"/>
</dbReference>
<evidence type="ECO:0000313" key="7">
    <source>
        <dbReference type="Proteomes" id="UP000886857"/>
    </source>
</evidence>
<dbReference type="Gene3D" id="3.30.70.240">
    <property type="match status" value="1"/>
</dbReference>
<protein>
    <recommendedName>
        <fullName evidence="5">Elongation factor EFG domain-containing protein</fullName>
    </recommendedName>
</protein>
<dbReference type="CDD" id="cd03713">
    <property type="entry name" value="EFG_mtEFG_C"/>
    <property type="match status" value="1"/>
</dbReference>
<dbReference type="InterPro" id="IPR035649">
    <property type="entry name" value="EFG_V"/>
</dbReference>
<organism evidence="6 7">
    <name type="scientific">Candidatus Limadaptatus stercoripullorum</name>
    <dbReference type="NCBI Taxonomy" id="2840846"/>
    <lineage>
        <taxon>Bacteria</taxon>
        <taxon>Bacillati</taxon>
        <taxon>Bacillota</taxon>
        <taxon>Clostridia</taxon>
        <taxon>Eubacteriales</taxon>
        <taxon>Candidatus Limadaptatus</taxon>
    </lineage>
</organism>
<keyword evidence="1" id="KW-0547">Nucleotide-binding</keyword>
<dbReference type="Pfam" id="PF00679">
    <property type="entry name" value="EFG_C"/>
    <property type="match status" value="1"/>
</dbReference>
<dbReference type="PANTHER" id="PTHR43261:SF1">
    <property type="entry name" value="RIBOSOME-RELEASING FACTOR 2, MITOCHONDRIAL"/>
    <property type="match status" value="1"/>
</dbReference>
<dbReference type="GO" id="GO:0032790">
    <property type="term" value="P:ribosome disassembly"/>
    <property type="evidence" value="ECO:0007669"/>
    <property type="project" value="TreeGrafter"/>
</dbReference>
<evidence type="ECO:0000256" key="3">
    <source>
        <dbReference type="ARBA" id="ARBA00022917"/>
    </source>
</evidence>
<comment type="caution">
    <text evidence="6">The sequence shown here is derived from an EMBL/GenBank/DDBJ whole genome shotgun (WGS) entry which is preliminary data.</text>
</comment>
<dbReference type="PANTHER" id="PTHR43261">
    <property type="entry name" value="TRANSLATION ELONGATION FACTOR G-RELATED"/>
    <property type="match status" value="1"/>
</dbReference>
<gene>
    <name evidence="6" type="ORF">IAC73_03230</name>
</gene>
<evidence type="ECO:0000256" key="1">
    <source>
        <dbReference type="ARBA" id="ARBA00022741"/>
    </source>
</evidence>
<evidence type="ECO:0000259" key="5">
    <source>
        <dbReference type="SMART" id="SM00838"/>
    </source>
</evidence>
<dbReference type="AlphaFoldDB" id="A0A9D1SW16"/>
<evidence type="ECO:0000256" key="4">
    <source>
        <dbReference type="ARBA" id="ARBA00023134"/>
    </source>
</evidence>
<dbReference type="GO" id="GO:0005525">
    <property type="term" value="F:GTP binding"/>
    <property type="evidence" value="ECO:0007669"/>
    <property type="project" value="UniProtKB-KW"/>
</dbReference>
<proteinExistence type="predicted"/>
<dbReference type="InterPro" id="IPR014721">
    <property type="entry name" value="Ribsml_uS5_D2-typ_fold_subgr"/>
</dbReference>
<dbReference type="Proteomes" id="UP000886857">
    <property type="component" value="Unassembled WGS sequence"/>
</dbReference>
<dbReference type="Gene3D" id="3.30.230.10">
    <property type="match status" value="1"/>
</dbReference>
<keyword evidence="3" id="KW-0648">Protein biosynthesis</keyword>
<dbReference type="SMART" id="SM00838">
    <property type="entry name" value="EFG_C"/>
    <property type="match status" value="1"/>
</dbReference>
<reference evidence="6" key="2">
    <citation type="journal article" date="2021" name="PeerJ">
        <title>Extensive microbial diversity within the chicken gut microbiome revealed by metagenomics and culture.</title>
        <authorList>
            <person name="Gilroy R."/>
            <person name="Ravi A."/>
            <person name="Getino M."/>
            <person name="Pursley I."/>
            <person name="Horton D.L."/>
            <person name="Alikhan N.F."/>
            <person name="Baker D."/>
            <person name="Gharbi K."/>
            <person name="Hall N."/>
            <person name="Watson M."/>
            <person name="Adriaenssens E.M."/>
            <person name="Foster-Nyarko E."/>
            <person name="Jarju S."/>
            <person name="Secka A."/>
            <person name="Antonio M."/>
            <person name="Oren A."/>
            <person name="Chaudhuri R.R."/>
            <person name="La Ragione R."/>
            <person name="Hildebrand F."/>
            <person name="Pallen M.J."/>
        </authorList>
    </citation>
    <scope>NUCLEOTIDE SEQUENCE</scope>
    <source>
        <strain evidence="6">10406</strain>
    </source>
</reference>
<dbReference type="InterPro" id="IPR000640">
    <property type="entry name" value="EFG_V-like"/>
</dbReference>
<sequence>GTDTAPGAKQIITAEVPQAEMFRYATDLRSMTQGRGKFSMSLIRYDEVPASANAKIIEDAKKREEDAKK</sequence>
<reference evidence="6" key="1">
    <citation type="submission" date="2020-10" db="EMBL/GenBank/DDBJ databases">
        <authorList>
            <person name="Gilroy R."/>
        </authorList>
    </citation>
    <scope>NUCLEOTIDE SEQUENCE</scope>
    <source>
        <strain evidence="6">10406</strain>
    </source>
</reference>
<feature type="domain" description="Elongation factor EFG" evidence="5">
    <location>
        <begin position="1"/>
        <end position="56"/>
    </location>
</feature>
<name>A0A9D1SW16_9FIRM</name>
<dbReference type="FunFam" id="3.30.70.240:FF:000001">
    <property type="entry name" value="Elongation factor G"/>
    <property type="match status" value="1"/>
</dbReference>
<dbReference type="EMBL" id="DVOE01000049">
    <property type="protein sequence ID" value="HIU98839.1"/>
    <property type="molecule type" value="Genomic_DNA"/>
</dbReference>
<dbReference type="InterPro" id="IPR035647">
    <property type="entry name" value="EFG_III/V"/>
</dbReference>
<accession>A0A9D1SW16</accession>
<evidence type="ECO:0000313" key="6">
    <source>
        <dbReference type="EMBL" id="HIU98839.1"/>
    </source>
</evidence>
<feature type="non-terminal residue" evidence="6">
    <location>
        <position position="1"/>
    </location>
</feature>
<dbReference type="SUPFAM" id="SSF54980">
    <property type="entry name" value="EF-G C-terminal domain-like"/>
    <property type="match status" value="1"/>
</dbReference>